<feature type="domain" description="DUF7974" evidence="2">
    <location>
        <begin position="43"/>
        <end position="178"/>
    </location>
</feature>
<evidence type="ECO:0000256" key="1">
    <source>
        <dbReference type="SAM" id="MobiDB-lite"/>
    </source>
</evidence>
<dbReference type="AlphaFoldDB" id="A0AAE3FUN3"/>
<protein>
    <recommendedName>
        <fullName evidence="2">DUF7974 domain-containing protein</fullName>
    </recommendedName>
</protein>
<dbReference type="Pfam" id="PF25929">
    <property type="entry name" value="DUF7974"/>
    <property type="match status" value="1"/>
</dbReference>
<evidence type="ECO:0000313" key="4">
    <source>
        <dbReference type="Proteomes" id="UP001202674"/>
    </source>
</evidence>
<evidence type="ECO:0000259" key="2">
    <source>
        <dbReference type="Pfam" id="PF25929"/>
    </source>
</evidence>
<dbReference type="RefSeq" id="WP_250598170.1">
    <property type="nucleotide sequence ID" value="NZ_JAKRVY010000010.1"/>
</dbReference>
<reference evidence="3 4" key="1">
    <citation type="journal article" date="2022" name="Syst. Appl. Microbiol.">
        <title>Natronocalculus amylovorans gen. nov., sp. nov., and Natranaeroarchaeum aerophilus sp. nov., dominant culturable amylolytic natronoarchaea from hypersaline soda lakes in southwestern Siberia.</title>
        <authorList>
            <person name="Sorokin D.Y."/>
            <person name="Elcheninov A.G."/>
            <person name="Khizhniak T.V."/>
            <person name="Koenen M."/>
            <person name="Bale N.J."/>
            <person name="Damste J.S.S."/>
            <person name="Kublanov I.V."/>
        </authorList>
    </citation>
    <scope>NUCLEOTIDE SEQUENCE [LARGE SCALE GENOMIC DNA]</scope>
    <source>
        <strain evidence="3 4">AArc-St1-1</strain>
    </source>
</reference>
<keyword evidence="4" id="KW-1185">Reference proteome</keyword>
<name>A0AAE3FUN3_9EURY</name>
<accession>A0AAE3FUN3</accession>
<dbReference type="Proteomes" id="UP001202674">
    <property type="component" value="Unassembled WGS sequence"/>
</dbReference>
<dbReference type="EMBL" id="JAKRVY010000010">
    <property type="protein sequence ID" value="MCL9814894.1"/>
    <property type="molecule type" value="Genomic_DNA"/>
</dbReference>
<evidence type="ECO:0000313" key="3">
    <source>
        <dbReference type="EMBL" id="MCL9814894.1"/>
    </source>
</evidence>
<sequence length="180" mass="20686">MRRIYESGAIDRNNEEPFQPNERDTNDEPQAMRTIPSTYLSRLLVPHRIRNWAISVSVDTPRDEFTTDEQISFAVTMKNKLPIPVTLPVRSPIPWIWEVDGLTDASHVEIGNPPDEERGFRFSRGERRTQYRQWDGMIRISRSEWEPAAVGEHTIGAGINIDGAKNKGLYDETTVKIVRP</sequence>
<proteinExistence type="predicted"/>
<organism evidence="3 4">
    <name type="scientific">Natranaeroarchaeum aerophilus</name>
    <dbReference type="NCBI Taxonomy" id="2917711"/>
    <lineage>
        <taxon>Archaea</taxon>
        <taxon>Methanobacteriati</taxon>
        <taxon>Methanobacteriota</taxon>
        <taxon>Stenosarchaea group</taxon>
        <taxon>Halobacteria</taxon>
        <taxon>Halobacteriales</taxon>
        <taxon>Natronoarchaeaceae</taxon>
        <taxon>Natranaeroarchaeum</taxon>
    </lineage>
</organism>
<gene>
    <name evidence="3" type="ORF">AArcSt11_14645</name>
</gene>
<comment type="caution">
    <text evidence="3">The sequence shown here is derived from an EMBL/GenBank/DDBJ whole genome shotgun (WGS) entry which is preliminary data.</text>
</comment>
<dbReference type="InterPro" id="IPR058280">
    <property type="entry name" value="DUF7974"/>
</dbReference>
<feature type="region of interest" description="Disordered" evidence="1">
    <location>
        <begin position="1"/>
        <end position="29"/>
    </location>
</feature>